<evidence type="ECO:0000256" key="2">
    <source>
        <dbReference type="SAM" id="Phobius"/>
    </source>
</evidence>
<evidence type="ECO:0008006" key="6">
    <source>
        <dbReference type="Google" id="ProtNLM"/>
    </source>
</evidence>
<protein>
    <recommendedName>
        <fullName evidence="6">ASST-domain-containing protein</fullName>
    </recommendedName>
</protein>
<evidence type="ECO:0000256" key="3">
    <source>
        <dbReference type="SAM" id="SignalP"/>
    </source>
</evidence>
<dbReference type="EMBL" id="JAHFXF010000768">
    <property type="protein sequence ID" value="KAG9682748.1"/>
    <property type="molecule type" value="Genomic_DNA"/>
</dbReference>
<reference evidence="4" key="1">
    <citation type="journal article" date="2021" name="J Fungi (Basel)">
        <title>Virulence traits and population genomics of the black yeast Aureobasidium melanogenum.</title>
        <authorList>
            <person name="Cernosa A."/>
            <person name="Sun X."/>
            <person name="Gostincar C."/>
            <person name="Fang C."/>
            <person name="Gunde-Cimerman N."/>
            <person name="Song Z."/>
        </authorList>
    </citation>
    <scope>NUCLEOTIDE SEQUENCE</scope>
    <source>
        <strain evidence="4">EXF-9911</strain>
    </source>
</reference>
<dbReference type="Proteomes" id="UP000779574">
    <property type="component" value="Unassembled WGS sequence"/>
</dbReference>
<feature type="transmembrane region" description="Helical" evidence="2">
    <location>
        <begin position="575"/>
        <end position="595"/>
    </location>
</feature>
<reference evidence="4" key="2">
    <citation type="submission" date="2021-08" db="EMBL/GenBank/DDBJ databases">
        <authorList>
            <person name="Gostincar C."/>
            <person name="Sun X."/>
            <person name="Song Z."/>
            <person name="Gunde-Cimerman N."/>
        </authorList>
    </citation>
    <scope>NUCLEOTIDE SEQUENCE</scope>
    <source>
        <strain evidence="4">EXF-9911</strain>
    </source>
</reference>
<feature type="signal peptide" evidence="3">
    <location>
        <begin position="1"/>
        <end position="16"/>
    </location>
</feature>
<organism evidence="4 5">
    <name type="scientific">Aureobasidium melanogenum</name>
    <name type="common">Aureobasidium pullulans var. melanogenum</name>
    <dbReference type="NCBI Taxonomy" id="46634"/>
    <lineage>
        <taxon>Eukaryota</taxon>
        <taxon>Fungi</taxon>
        <taxon>Dikarya</taxon>
        <taxon>Ascomycota</taxon>
        <taxon>Pezizomycotina</taxon>
        <taxon>Dothideomycetes</taxon>
        <taxon>Dothideomycetidae</taxon>
        <taxon>Dothideales</taxon>
        <taxon>Saccotheciaceae</taxon>
        <taxon>Aureobasidium</taxon>
    </lineage>
</organism>
<gene>
    <name evidence="4" type="ORF">KCU76_g13581</name>
</gene>
<evidence type="ECO:0000313" key="4">
    <source>
        <dbReference type="EMBL" id="KAG9682748.1"/>
    </source>
</evidence>
<dbReference type="Pfam" id="PF14269">
    <property type="entry name" value="Arylsulfotran_2"/>
    <property type="match status" value="1"/>
</dbReference>
<keyword evidence="2" id="KW-0812">Transmembrane</keyword>
<accession>A0A9P8E7P0</accession>
<evidence type="ECO:0000313" key="5">
    <source>
        <dbReference type="Proteomes" id="UP000779574"/>
    </source>
</evidence>
<sequence>MYSLFICILFTFLTAAVTVVPSTDRETHVRFQTLPQFRPPLLNVTVYDPQRSCPGYLFVAPYSQLEAKQITDPAEAYITGPMIYDHTGQLIWIGFTMFPGRDAYDFRTVMYKGETMLSFVISTNEFYPEHPEGMAVLINSQYELVNMTLPLFNTPEFNIHEYKIINNGSSVLALYTKPTLVDETWIMDDGFAEIDLNAGATLFRWSSLEHVPLNASNFHLHKAGSTTEKRGWDWFHANSIDKNADGDYLLSSRHASSIYKISGKDGAIIWTLNGKSPDIDHLGGFNFSWQHDARLRYEDQTTTVISFFDNAGVGINEESKTTGNWSRAVVVELNTSVKPMTTRVLHSYDRPDHEISIARGSMQTLPNDNVFIGWASGGLISELTEDGSPVMQAQFQDGKMSTYRSYKFNFTGRPHLPPVTKSIVYGSTPEAANTFHYLSWNGATDVHSWNLYGASKNSSGSFSLLANVLKTDFETMYMTKGYAAFVYVEAVGMGGEVMGRSIPTISDIPRRWVGTFCTVDGVCKTNEEESSKTDLENDENEATKTIDEETSHPKTKIEHQPSTTSLHRVHEDKPLLLGVGLLAMFIFAYLFIRLFKRRSTARYKHVA</sequence>
<name>A0A9P8E7P0_AURME</name>
<dbReference type="InterPro" id="IPR053143">
    <property type="entry name" value="Arylsulfate_ST"/>
</dbReference>
<keyword evidence="3" id="KW-0732">Signal</keyword>
<keyword evidence="2" id="KW-1133">Transmembrane helix</keyword>
<keyword evidence="2" id="KW-0472">Membrane</keyword>
<feature type="compositionally biased region" description="Basic and acidic residues" evidence="1">
    <location>
        <begin position="527"/>
        <end position="559"/>
    </location>
</feature>
<comment type="caution">
    <text evidence="4">The sequence shown here is derived from an EMBL/GenBank/DDBJ whole genome shotgun (WGS) entry which is preliminary data.</text>
</comment>
<proteinExistence type="predicted"/>
<dbReference type="InterPro" id="IPR039535">
    <property type="entry name" value="ASST-like"/>
</dbReference>
<feature type="region of interest" description="Disordered" evidence="1">
    <location>
        <begin position="527"/>
        <end position="566"/>
    </location>
</feature>
<dbReference type="OrthoDB" id="5427350at2759"/>
<feature type="chain" id="PRO_5040169974" description="ASST-domain-containing protein" evidence="3">
    <location>
        <begin position="17"/>
        <end position="607"/>
    </location>
</feature>
<dbReference type="PANTHER" id="PTHR35340:SF8">
    <property type="entry name" value="ASST-DOMAIN-CONTAINING PROTEIN"/>
    <property type="match status" value="1"/>
</dbReference>
<dbReference type="AlphaFoldDB" id="A0A9P8E7P0"/>
<feature type="non-terminal residue" evidence="4">
    <location>
        <position position="1"/>
    </location>
</feature>
<dbReference type="PANTHER" id="PTHR35340">
    <property type="entry name" value="PQQ ENZYME REPEAT PROTEIN-RELATED"/>
    <property type="match status" value="1"/>
</dbReference>
<evidence type="ECO:0000256" key="1">
    <source>
        <dbReference type="SAM" id="MobiDB-lite"/>
    </source>
</evidence>